<dbReference type="Pfam" id="PF01535">
    <property type="entry name" value="PPR"/>
    <property type="match status" value="3"/>
</dbReference>
<accession>A0ABR2LFI5</accession>
<name>A0ABR2LFI5_9ASPA</name>
<feature type="repeat" description="PPR" evidence="2">
    <location>
        <begin position="407"/>
        <end position="441"/>
    </location>
</feature>
<protein>
    <submittedName>
        <fullName evidence="3">Pentatricopeptide repeat-containing protein</fullName>
    </submittedName>
</protein>
<evidence type="ECO:0000313" key="3">
    <source>
        <dbReference type="EMBL" id="KAK8939707.1"/>
    </source>
</evidence>
<dbReference type="InterPro" id="IPR044578">
    <property type="entry name" value="BIR6-like"/>
</dbReference>
<dbReference type="EMBL" id="JBBWWR010000020">
    <property type="protein sequence ID" value="KAK8939707.1"/>
    <property type="molecule type" value="Genomic_DNA"/>
</dbReference>
<dbReference type="PANTHER" id="PTHR47003">
    <property type="entry name" value="OS01G0970900 PROTEIN"/>
    <property type="match status" value="1"/>
</dbReference>
<reference evidence="3 4" key="1">
    <citation type="journal article" date="2022" name="Nat. Plants">
        <title>Genomes of leafy and leafless Platanthera orchids illuminate the evolution of mycoheterotrophy.</title>
        <authorList>
            <person name="Li M.H."/>
            <person name="Liu K.W."/>
            <person name="Li Z."/>
            <person name="Lu H.C."/>
            <person name="Ye Q.L."/>
            <person name="Zhang D."/>
            <person name="Wang J.Y."/>
            <person name="Li Y.F."/>
            <person name="Zhong Z.M."/>
            <person name="Liu X."/>
            <person name="Yu X."/>
            <person name="Liu D.K."/>
            <person name="Tu X.D."/>
            <person name="Liu B."/>
            <person name="Hao Y."/>
            <person name="Liao X.Y."/>
            <person name="Jiang Y.T."/>
            <person name="Sun W.H."/>
            <person name="Chen J."/>
            <person name="Chen Y.Q."/>
            <person name="Ai Y."/>
            <person name="Zhai J.W."/>
            <person name="Wu S.S."/>
            <person name="Zhou Z."/>
            <person name="Hsiao Y.Y."/>
            <person name="Wu W.L."/>
            <person name="Chen Y.Y."/>
            <person name="Lin Y.F."/>
            <person name="Hsu J.L."/>
            <person name="Li C.Y."/>
            <person name="Wang Z.W."/>
            <person name="Zhao X."/>
            <person name="Zhong W.Y."/>
            <person name="Ma X.K."/>
            <person name="Ma L."/>
            <person name="Huang J."/>
            <person name="Chen G.Z."/>
            <person name="Huang M.Z."/>
            <person name="Huang L."/>
            <person name="Peng D.H."/>
            <person name="Luo Y.B."/>
            <person name="Zou S.Q."/>
            <person name="Chen S.P."/>
            <person name="Lan S."/>
            <person name="Tsai W.C."/>
            <person name="Van de Peer Y."/>
            <person name="Liu Z.J."/>
        </authorList>
    </citation>
    <scope>NUCLEOTIDE SEQUENCE [LARGE SCALE GENOMIC DNA]</scope>
    <source>
        <strain evidence="3">Lor288</strain>
    </source>
</reference>
<dbReference type="Gene3D" id="1.25.40.10">
    <property type="entry name" value="Tetratricopeptide repeat domain"/>
    <property type="match status" value="3"/>
</dbReference>
<keyword evidence="1" id="KW-0677">Repeat</keyword>
<organism evidence="3 4">
    <name type="scientific">Platanthera guangdongensis</name>
    <dbReference type="NCBI Taxonomy" id="2320717"/>
    <lineage>
        <taxon>Eukaryota</taxon>
        <taxon>Viridiplantae</taxon>
        <taxon>Streptophyta</taxon>
        <taxon>Embryophyta</taxon>
        <taxon>Tracheophyta</taxon>
        <taxon>Spermatophyta</taxon>
        <taxon>Magnoliopsida</taxon>
        <taxon>Liliopsida</taxon>
        <taxon>Asparagales</taxon>
        <taxon>Orchidaceae</taxon>
        <taxon>Orchidoideae</taxon>
        <taxon>Orchideae</taxon>
        <taxon>Orchidinae</taxon>
        <taxon>Platanthera</taxon>
    </lineage>
</organism>
<proteinExistence type="predicted"/>
<evidence type="ECO:0000256" key="2">
    <source>
        <dbReference type="PROSITE-ProRule" id="PRU00708"/>
    </source>
</evidence>
<keyword evidence="4" id="KW-1185">Reference proteome</keyword>
<dbReference type="NCBIfam" id="TIGR00756">
    <property type="entry name" value="PPR"/>
    <property type="match status" value="3"/>
</dbReference>
<evidence type="ECO:0000256" key="1">
    <source>
        <dbReference type="ARBA" id="ARBA00022737"/>
    </source>
</evidence>
<evidence type="ECO:0000313" key="4">
    <source>
        <dbReference type="Proteomes" id="UP001412067"/>
    </source>
</evidence>
<comment type="caution">
    <text evidence="3">The sequence shown here is derived from an EMBL/GenBank/DDBJ whole genome shotgun (WGS) entry which is preliminary data.</text>
</comment>
<dbReference type="Proteomes" id="UP001412067">
    <property type="component" value="Unassembled WGS sequence"/>
</dbReference>
<dbReference type="InterPro" id="IPR011990">
    <property type="entry name" value="TPR-like_helical_dom_sf"/>
</dbReference>
<dbReference type="InterPro" id="IPR002885">
    <property type="entry name" value="PPR_rpt"/>
</dbReference>
<gene>
    <name evidence="3" type="ORF">KSP40_PGU004616</name>
</gene>
<dbReference type="PROSITE" id="PS51375">
    <property type="entry name" value="PPR"/>
    <property type="match status" value="2"/>
</dbReference>
<feature type="repeat" description="PPR" evidence="2">
    <location>
        <begin position="515"/>
        <end position="549"/>
    </location>
</feature>
<sequence length="633" mass="71621">MKSAWKSIFPRISSQLPWIGSLQVSPSEHQIHNVVHSLANLRSVWYPERCFFSSEPAVEFKHRDIAFVSDIFSKPMESDEILTELESHNLLLDQGIAYSALRNLEGDPDSARRFFDFVSNRENKALRSKSYNLMLRIVATKGDSGEFWDLVEIMKRKGFVISKKTYLKVCENLESDCMGNDFGARLKEAYLQNSDLHITTTMCPKICKILKEQKTPEEIHKSLMELNISLSSVLITSVLESIGSNPQKALIFFEWVRDQQLFNIDGTVYNAIAKALGGEDHMKEFWVVLHQMRNAGHRMENRMYFTVMDRFHKRKMISAAVDLYEFAMTDPGNPAAGDFLNLLKKIVVSKDLNLSLISRVVSIFINSGNKIKHSTFNCILKSLTSVGRLVECGNILKSMEEGGFVADDSVHSQVIAGLCSAGRFDAACEYVKNLEKNGWAPNSKSWVSLVKNHALAGELDKAGYCFREMVETKGCERDKGRAFHILVTKLCKKNRGMDAFEVLKEMVEKKNFRPGHCTYKFLIKKFVNRGSVKEAVCLLELMREQEFSPFVEPFITHMSKSGSVDDAMGFLTAMTDKKLPPTSIFLRLFGVLMESGRREVANDVLSKSPGCVQKHADILDIFDSLKTNEVVLA</sequence>
<dbReference type="PANTHER" id="PTHR47003:SF3">
    <property type="entry name" value="SMALL RIBOSOMAL SUBUNIT PROTEIN MS81 (RPPR8)"/>
    <property type="match status" value="1"/>
</dbReference>
<dbReference type="Pfam" id="PF13812">
    <property type="entry name" value="PPR_3"/>
    <property type="match status" value="1"/>
</dbReference>